<dbReference type="Proteomes" id="UP000255515">
    <property type="component" value="Unassembled WGS sequence"/>
</dbReference>
<name>A0A376BZC4_9FLAO</name>
<reference evidence="3 4" key="1">
    <citation type="submission" date="2018-06" db="EMBL/GenBank/DDBJ databases">
        <authorList>
            <consortium name="Pathogen Informatics"/>
            <person name="Doyle S."/>
        </authorList>
    </citation>
    <scope>NUCLEOTIDE SEQUENCE [LARGE SCALE GENOMIC DNA]</scope>
    <source>
        <strain evidence="3 4">NCTC11661</strain>
    </source>
</reference>
<protein>
    <submittedName>
        <fullName evidence="3">Bacterial DNA-binding protein</fullName>
    </submittedName>
</protein>
<organism evidence="3 4">
    <name type="scientific">Bergeyella zoohelcum</name>
    <dbReference type="NCBI Taxonomy" id="1015"/>
    <lineage>
        <taxon>Bacteria</taxon>
        <taxon>Pseudomonadati</taxon>
        <taxon>Bacteroidota</taxon>
        <taxon>Flavobacteriia</taxon>
        <taxon>Flavobacteriales</taxon>
        <taxon>Weeksellaceae</taxon>
        <taxon>Bergeyella</taxon>
    </lineage>
</organism>
<evidence type="ECO:0000256" key="1">
    <source>
        <dbReference type="SAM" id="Phobius"/>
    </source>
</evidence>
<gene>
    <name evidence="3" type="ORF">NCTC11661_00485</name>
</gene>
<keyword evidence="3" id="KW-0238">DNA-binding</keyword>
<sequence length="191" mass="21447">MSVAQFILQYLAENGKAKVPHFGVFTLKKTEAAFDEATKIFSPPAQQICFHADYRTEGSGLIRAFASQNNLDTKAAEEFFSETIDVWKTKLYHGETLVIEKLGRFIRVGDEIILQGEKIVKNNPDFYGLETINLSGLEHKRKSTISKRTIWVVITLLIILILGIVAMTQPEIIFGKKSNISTEPASKTIQK</sequence>
<keyword evidence="1" id="KW-0812">Transmembrane</keyword>
<dbReference type="AlphaFoldDB" id="A0A376BZC4"/>
<dbReference type="EMBL" id="UFTJ01000001">
    <property type="protein sequence ID" value="SSZ46829.1"/>
    <property type="molecule type" value="Genomic_DNA"/>
</dbReference>
<keyword evidence="1" id="KW-1133">Transmembrane helix</keyword>
<dbReference type="Pfam" id="PF18174">
    <property type="entry name" value="HU-CCDC81_bac_1"/>
    <property type="match status" value="1"/>
</dbReference>
<proteinExistence type="predicted"/>
<dbReference type="InterPro" id="IPR040495">
    <property type="entry name" value="HU-CCDC81_bac_1"/>
</dbReference>
<evidence type="ECO:0000313" key="4">
    <source>
        <dbReference type="Proteomes" id="UP000255515"/>
    </source>
</evidence>
<evidence type="ECO:0000313" key="3">
    <source>
        <dbReference type="EMBL" id="SSZ46829.1"/>
    </source>
</evidence>
<feature type="transmembrane region" description="Helical" evidence="1">
    <location>
        <begin position="149"/>
        <end position="168"/>
    </location>
</feature>
<feature type="domain" description="CCDC81-like prokaryotic HU" evidence="2">
    <location>
        <begin position="3"/>
        <end position="51"/>
    </location>
</feature>
<dbReference type="RefSeq" id="WP_002686822.1">
    <property type="nucleotide sequence ID" value="NZ_UFTJ01000001.1"/>
</dbReference>
<keyword evidence="1" id="KW-0472">Membrane</keyword>
<dbReference type="GO" id="GO:0003677">
    <property type="term" value="F:DNA binding"/>
    <property type="evidence" value="ECO:0007669"/>
    <property type="project" value="UniProtKB-KW"/>
</dbReference>
<evidence type="ECO:0000259" key="2">
    <source>
        <dbReference type="Pfam" id="PF18174"/>
    </source>
</evidence>
<accession>A0A376BZC4</accession>